<evidence type="ECO:0000313" key="2">
    <source>
        <dbReference type="Proteomes" id="UP000324222"/>
    </source>
</evidence>
<dbReference type="AlphaFoldDB" id="A0A5B7GDH9"/>
<evidence type="ECO:0000313" key="1">
    <source>
        <dbReference type="EMBL" id="MPC55367.1"/>
    </source>
</evidence>
<proteinExistence type="predicted"/>
<dbReference type="Proteomes" id="UP000324222">
    <property type="component" value="Unassembled WGS sequence"/>
</dbReference>
<gene>
    <name evidence="1" type="ORF">E2C01_049300</name>
</gene>
<reference evidence="1 2" key="1">
    <citation type="submission" date="2019-05" db="EMBL/GenBank/DDBJ databases">
        <title>Another draft genome of Portunus trituberculatus and its Hox gene families provides insights of decapod evolution.</title>
        <authorList>
            <person name="Jeong J.-H."/>
            <person name="Song I."/>
            <person name="Kim S."/>
            <person name="Choi T."/>
            <person name="Kim D."/>
            <person name="Ryu S."/>
            <person name="Kim W."/>
        </authorList>
    </citation>
    <scope>NUCLEOTIDE SEQUENCE [LARGE SCALE GENOMIC DNA]</scope>
    <source>
        <tissue evidence="1">Muscle</tissue>
    </source>
</reference>
<organism evidence="1 2">
    <name type="scientific">Portunus trituberculatus</name>
    <name type="common">Swimming crab</name>
    <name type="synonym">Neptunus trituberculatus</name>
    <dbReference type="NCBI Taxonomy" id="210409"/>
    <lineage>
        <taxon>Eukaryota</taxon>
        <taxon>Metazoa</taxon>
        <taxon>Ecdysozoa</taxon>
        <taxon>Arthropoda</taxon>
        <taxon>Crustacea</taxon>
        <taxon>Multicrustacea</taxon>
        <taxon>Malacostraca</taxon>
        <taxon>Eumalacostraca</taxon>
        <taxon>Eucarida</taxon>
        <taxon>Decapoda</taxon>
        <taxon>Pleocyemata</taxon>
        <taxon>Brachyura</taxon>
        <taxon>Eubrachyura</taxon>
        <taxon>Portunoidea</taxon>
        <taxon>Portunidae</taxon>
        <taxon>Portuninae</taxon>
        <taxon>Portunus</taxon>
    </lineage>
</organism>
<accession>A0A5B7GDH9</accession>
<name>A0A5B7GDH9_PORTR</name>
<protein>
    <submittedName>
        <fullName evidence="1">Uncharacterized protein</fullName>
    </submittedName>
</protein>
<comment type="caution">
    <text evidence="1">The sequence shown here is derived from an EMBL/GenBank/DDBJ whole genome shotgun (WGS) entry which is preliminary data.</text>
</comment>
<sequence length="102" mass="11296">MERENRKCLGKMVVVLWPVLSSDTKLALTLTSGMPAFSLYISCTKLPIILSGGKVQPDLWMISVAAQIPHLMQSATSLPCTSWDRNPVPYKTNILYPIANFS</sequence>
<dbReference type="EMBL" id="VSRR010013110">
    <property type="protein sequence ID" value="MPC55367.1"/>
    <property type="molecule type" value="Genomic_DNA"/>
</dbReference>
<keyword evidence="2" id="KW-1185">Reference proteome</keyword>